<keyword evidence="2" id="KW-1185">Reference proteome</keyword>
<evidence type="ECO:0000313" key="1">
    <source>
        <dbReference type="EMBL" id="KAH7994816.1"/>
    </source>
</evidence>
<dbReference type="EMBL" id="CM037620">
    <property type="protein sequence ID" value="KAH7994816.1"/>
    <property type="molecule type" value="Genomic_DNA"/>
</dbReference>
<sequence>MLAKEELRKRGLPALPSLDRLGGNIPSQGKGGSALQSRRADRKLVNLSMAVLCKHIPNVCLHRNPLELQLFLEGTNMHHDSLTDSLNSLYLLAVGTGGWKHRTKLIPCCLVCLLFNNVLPVLKT</sequence>
<dbReference type="Proteomes" id="UP000827872">
    <property type="component" value="Linkage Group LG07"/>
</dbReference>
<name>A0ACB8EQG2_9SAUR</name>
<accession>A0ACB8EQG2</accession>
<evidence type="ECO:0000313" key="2">
    <source>
        <dbReference type="Proteomes" id="UP000827872"/>
    </source>
</evidence>
<organism evidence="1 2">
    <name type="scientific">Sphaerodactylus townsendi</name>
    <dbReference type="NCBI Taxonomy" id="933632"/>
    <lineage>
        <taxon>Eukaryota</taxon>
        <taxon>Metazoa</taxon>
        <taxon>Chordata</taxon>
        <taxon>Craniata</taxon>
        <taxon>Vertebrata</taxon>
        <taxon>Euteleostomi</taxon>
        <taxon>Lepidosauria</taxon>
        <taxon>Squamata</taxon>
        <taxon>Bifurcata</taxon>
        <taxon>Gekkota</taxon>
        <taxon>Sphaerodactylidae</taxon>
        <taxon>Sphaerodactylus</taxon>
    </lineage>
</organism>
<proteinExistence type="predicted"/>
<gene>
    <name evidence="1" type="ORF">K3G42_016679</name>
</gene>
<protein>
    <submittedName>
        <fullName evidence="1">Uncharacterized protein</fullName>
    </submittedName>
</protein>
<reference evidence="1" key="1">
    <citation type="submission" date="2021-08" db="EMBL/GenBank/DDBJ databases">
        <title>The first chromosome-level gecko genome reveals the dynamic sex chromosomes of Neotropical dwarf geckos (Sphaerodactylidae: Sphaerodactylus).</title>
        <authorList>
            <person name="Pinto B.J."/>
            <person name="Keating S.E."/>
            <person name="Gamble T."/>
        </authorList>
    </citation>
    <scope>NUCLEOTIDE SEQUENCE</scope>
    <source>
        <strain evidence="1">TG3544</strain>
    </source>
</reference>
<comment type="caution">
    <text evidence="1">The sequence shown here is derived from an EMBL/GenBank/DDBJ whole genome shotgun (WGS) entry which is preliminary data.</text>
</comment>